<dbReference type="Gene3D" id="3.90.79.10">
    <property type="entry name" value="Nucleoside Triphosphate Pyrophosphohydrolase"/>
    <property type="match status" value="1"/>
</dbReference>
<proteinExistence type="predicted"/>
<reference evidence="3 4" key="1">
    <citation type="submission" date="2016-09" db="EMBL/GenBank/DDBJ databases">
        <title>Extensive genetic diversity and differential bi-allelic expression allows diatom success in the polar Southern Ocean.</title>
        <authorList>
            <consortium name="DOE Joint Genome Institute"/>
            <person name="Mock T."/>
            <person name="Otillar R.P."/>
            <person name="Strauss J."/>
            <person name="Dupont C."/>
            <person name="Frickenhaus S."/>
            <person name="Maumus F."/>
            <person name="Mcmullan M."/>
            <person name="Sanges R."/>
            <person name="Schmutz J."/>
            <person name="Toseland A."/>
            <person name="Valas R."/>
            <person name="Veluchamy A."/>
            <person name="Ward B.J."/>
            <person name="Allen A."/>
            <person name="Barry K."/>
            <person name="Falciatore A."/>
            <person name="Ferrante M."/>
            <person name="Fortunato A.E."/>
            <person name="Gloeckner G."/>
            <person name="Gruber A."/>
            <person name="Hipkin R."/>
            <person name="Janech M."/>
            <person name="Kroth P."/>
            <person name="Leese F."/>
            <person name="Lindquist E."/>
            <person name="Lyon B.R."/>
            <person name="Martin J."/>
            <person name="Mayer C."/>
            <person name="Parker M."/>
            <person name="Quesneville H."/>
            <person name="Raymond J."/>
            <person name="Uhlig C."/>
            <person name="Valentin K.U."/>
            <person name="Worden A.Z."/>
            <person name="Armbrust E.V."/>
            <person name="Bowler C."/>
            <person name="Green B."/>
            <person name="Moulton V."/>
            <person name="Van Oosterhout C."/>
            <person name="Grigoriev I."/>
        </authorList>
    </citation>
    <scope>NUCLEOTIDE SEQUENCE [LARGE SCALE GENOMIC DNA]</scope>
    <source>
        <strain evidence="3 4">CCMP1102</strain>
    </source>
</reference>
<dbReference type="KEGG" id="fcy:FRACYDRAFT_241667"/>
<dbReference type="EMBL" id="KV784361">
    <property type="protein sequence ID" value="OEU13329.1"/>
    <property type="molecule type" value="Genomic_DNA"/>
</dbReference>
<dbReference type="InParanoid" id="A0A1E7F5B2"/>
<dbReference type="AlphaFoldDB" id="A0A1E7F5B2"/>
<evidence type="ECO:0000313" key="3">
    <source>
        <dbReference type="EMBL" id="OEU13329.1"/>
    </source>
</evidence>
<evidence type="ECO:0000313" key="4">
    <source>
        <dbReference type="Proteomes" id="UP000095751"/>
    </source>
</evidence>
<keyword evidence="4" id="KW-1185">Reference proteome</keyword>
<dbReference type="SUPFAM" id="SSF55811">
    <property type="entry name" value="Nudix"/>
    <property type="match status" value="1"/>
</dbReference>
<evidence type="ECO:0000256" key="1">
    <source>
        <dbReference type="SAM" id="SignalP"/>
    </source>
</evidence>
<name>A0A1E7F5B2_9STRA</name>
<evidence type="ECO:0000259" key="2">
    <source>
        <dbReference type="PROSITE" id="PS51462"/>
    </source>
</evidence>
<dbReference type="PROSITE" id="PS51462">
    <property type="entry name" value="NUDIX"/>
    <property type="match status" value="1"/>
</dbReference>
<feature type="chain" id="PRO_5009192673" description="Nudix hydrolase domain-containing protein" evidence="1">
    <location>
        <begin position="19"/>
        <end position="271"/>
    </location>
</feature>
<protein>
    <recommendedName>
        <fullName evidence="2">Nudix hydrolase domain-containing protein</fullName>
    </recommendedName>
</protein>
<keyword evidence="1" id="KW-0732">Signal</keyword>
<gene>
    <name evidence="3" type="ORF">FRACYDRAFT_241667</name>
</gene>
<dbReference type="Pfam" id="PF00293">
    <property type="entry name" value="NUDIX"/>
    <property type="match status" value="1"/>
</dbReference>
<dbReference type="OrthoDB" id="447842at2759"/>
<accession>A0A1E7F5B2</accession>
<dbReference type="InterPro" id="IPR000086">
    <property type="entry name" value="NUDIX_hydrolase_dom"/>
</dbReference>
<sequence>MKILLYLVVYYTLGSTSSKEVTKNNDNASSCEISLGNYKGPVYHSVDSGTIGEPKCLLDSKWIKVSLHTVKFPGSDITYDDWMWIDYHDRINVLVEDEATNGEKLLGKGEQRGEEEERRFLVFEQTKYALEGKKSLAIIGGIIEPGEDPETAARREVEEEMDGLICKNFHFLGRYRYRTDVNRGMGWLNGFLATQCTRNNNNNNNNNNSKQKNKEDQDFIDNEIGAADTEKQKLVSLTLAELRKALAEGKFLEVQWTATVSQALHHLELTS</sequence>
<dbReference type="Proteomes" id="UP000095751">
    <property type="component" value="Unassembled WGS sequence"/>
</dbReference>
<feature type="domain" description="Nudix hydrolase" evidence="2">
    <location>
        <begin position="86"/>
        <end position="259"/>
    </location>
</feature>
<dbReference type="InterPro" id="IPR015797">
    <property type="entry name" value="NUDIX_hydrolase-like_dom_sf"/>
</dbReference>
<organism evidence="3 4">
    <name type="scientific">Fragilariopsis cylindrus CCMP1102</name>
    <dbReference type="NCBI Taxonomy" id="635003"/>
    <lineage>
        <taxon>Eukaryota</taxon>
        <taxon>Sar</taxon>
        <taxon>Stramenopiles</taxon>
        <taxon>Ochrophyta</taxon>
        <taxon>Bacillariophyta</taxon>
        <taxon>Bacillariophyceae</taxon>
        <taxon>Bacillariophycidae</taxon>
        <taxon>Bacillariales</taxon>
        <taxon>Bacillariaceae</taxon>
        <taxon>Fragilariopsis</taxon>
    </lineage>
</organism>
<feature type="signal peptide" evidence="1">
    <location>
        <begin position="1"/>
        <end position="18"/>
    </location>
</feature>